<dbReference type="AlphaFoldDB" id="Q7UUM7"/>
<reference evidence="1 2" key="1">
    <citation type="journal article" date="2003" name="Proc. Natl. Acad. Sci. U.S.A.">
        <title>Complete genome sequence of the marine planctomycete Pirellula sp. strain 1.</title>
        <authorList>
            <person name="Gloeckner F.O."/>
            <person name="Kube M."/>
            <person name="Bauer M."/>
            <person name="Teeling H."/>
            <person name="Lombardot T."/>
            <person name="Ludwig W."/>
            <person name="Gade D."/>
            <person name="Beck A."/>
            <person name="Borzym K."/>
            <person name="Heitmann K."/>
            <person name="Rabus R."/>
            <person name="Schlesner H."/>
            <person name="Amann R."/>
            <person name="Reinhardt R."/>
        </authorList>
    </citation>
    <scope>NUCLEOTIDE SEQUENCE [LARGE SCALE GENOMIC DNA]</scope>
    <source>
        <strain evidence="2">DSM 10527 / NCIMB 13988 / SH1</strain>
    </source>
</reference>
<gene>
    <name evidence="1" type="ordered locus">RB3200</name>
</gene>
<organism evidence="1 2">
    <name type="scientific">Rhodopirellula baltica (strain DSM 10527 / NCIMB 13988 / SH1)</name>
    <dbReference type="NCBI Taxonomy" id="243090"/>
    <lineage>
        <taxon>Bacteria</taxon>
        <taxon>Pseudomonadati</taxon>
        <taxon>Planctomycetota</taxon>
        <taxon>Planctomycetia</taxon>
        <taxon>Pirellulales</taxon>
        <taxon>Pirellulaceae</taxon>
        <taxon>Rhodopirellula</taxon>
    </lineage>
</organism>
<keyword evidence="2" id="KW-1185">Reference proteome</keyword>
<name>Q7UUM7_RHOBA</name>
<accession>Q7UUM7</accession>
<dbReference type="RefSeq" id="WP_011119235.1">
    <property type="nucleotide sequence ID" value="NC_005027.1"/>
</dbReference>
<dbReference type="STRING" id="243090.RB3200"/>
<proteinExistence type="predicted"/>
<evidence type="ECO:0008006" key="3">
    <source>
        <dbReference type="Google" id="ProtNLM"/>
    </source>
</evidence>
<dbReference type="EnsemblBacteria" id="CAD73052">
    <property type="protein sequence ID" value="CAD73052"/>
    <property type="gene ID" value="RB3200"/>
</dbReference>
<evidence type="ECO:0000313" key="1">
    <source>
        <dbReference type="EMBL" id="CAD73052.1"/>
    </source>
</evidence>
<dbReference type="OrthoDB" id="292314at2"/>
<dbReference type="EMBL" id="BX294138">
    <property type="protein sequence ID" value="CAD73052.1"/>
    <property type="molecule type" value="Genomic_DNA"/>
</dbReference>
<dbReference type="HOGENOM" id="CLU_1873800_0_0_0"/>
<sequence>MPAVLRITGDHLALESIARESALAIEETTQSRKKLRQWTDATQTDSTYRLVVSHSDGDHVPQQIEEACVFLEANEEALGSIFNALPNCRRTLDFSWDLPDGSLGQFNRFPTTLLSQLNAFGIELGVSVYGVANSTD</sequence>
<evidence type="ECO:0000313" key="2">
    <source>
        <dbReference type="Proteomes" id="UP000001025"/>
    </source>
</evidence>
<protein>
    <recommendedName>
        <fullName evidence="3">DUF4279 domain-containing protein</fullName>
    </recommendedName>
</protein>
<dbReference type="KEGG" id="rba:RB3200"/>
<dbReference type="Proteomes" id="UP000001025">
    <property type="component" value="Chromosome"/>
</dbReference>
<dbReference type="InParanoid" id="Q7UUM7"/>